<feature type="region of interest" description="Disordered" evidence="1">
    <location>
        <begin position="363"/>
        <end position="409"/>
    </location>
</feature>
<evidence type="ECO:0000313" key="4">
    <source>
        <dbReference type="Proteomes" id="UP000078595"/>
    </source>
</evidence>
<feature type="compositionally biased region" description="Basic and acidic residues" evidence="1">
    <location>
        <begin position="380"/>
        <end position="409"/>
    </location>
</feature>
<dbReference type="EMBL" id="CP144533">
    <property type="protein sequence ID" value="WWC61063.1"/>
    <property type="molecule type" value="Genomic_DNA"/>
</dbReference>
<dbReference type="AlphaFoldDB" id="A0A1A6A7B3"/>
<accession>A0A1A6A7B3</accession>
<feature type="compositionally biased region" description="Acidic residues" evidence="1">
    <location>
        <begin position="190"/>
        <end position="205"/>
    </location>
</feature>
<reference evidence="3" key="3">
    <citation type="submission" date="2024-02" db="EMBL/GenBank/DDBJ databases">
        <title>Comparative genomics of Cryptococcus and Kwoniella reveals pathogenesis evolution and contrasting modes of karyotype evolution via chromosome fusion or intercentromeric recombination.</title>
        <authorList>
            <person name="Coelho M.A."/>
            <person name="David-Palma M."/>
            <person name="Shea T."/>
            <person name="Bowers K."/>
            <person name="McGinley-Smith S."/>
            <person name="Mohammad A.W."/>
            <person name="Gnirke A."/>
            <person name="Yurkov A.M."/>
            <person name="Nowrousian M."/>
            <person name="Sun S."/>
            <person name="Cuomo C.A."/>
            <person name="Heitman J."/>
        </authorList>
    </citation>
    <scope>NUCLEOTIDE SEQUENCE</scope>
    <source>
        <strain evidence="3">CBS 10117</strain>
    </source>
</reference>
<reference evidence="2" key="1">
    <citation type="submission" date="2013-07" db="EMBL/GenBank/DDBJ databases">
        <title>The Genome Sequence of Cryptococcus dejecticola CBS10117.</title>
        <authorList>
            <consortium name="The Broad Institute Genome Sequencing Platform"/>
            <person name="Cuomo C."/>
            <person name="Litvintseva A."/>
            <person name="Chen Y."/>
            <person name="Heitman J."/>
            <person name="Sun S."/>
            <person name="Springer D."/>
            <person name="Dromer F."/>
            <person name="Young S.K."/>
            <person name="Zeng Q."/>
            <person name="Gargeya S."/>
            <person name="Fitzgerald M."/>
            <person name="Abouelleil A."/>
            <person name="Alvarado L."/>
            <person name="Berlin A.M."/>
            <person name="Chapman S.B."/>
            <person name="Dewar J."/>
            <person name="Goldberg J."/>
            <person name="Griggs A."/>
            <person name="Gujja S."/>
            <person name="Hansen M."/>
            <person name="Howarth C."/>
            <person name="Imamovic A."/>
            <person name="Larimer J."/>
            <person name="McCowan C."/>
            <person name="Murphy C."/>
            <person name="Pearson M."/>
            <person name="Priest M."/>
            <person name="Roberts A."/>
            <person name="Saif S."/>
            <person name="Shea T."/>
            <person name="Sykes S."/>
            <person name="Wortman J."/>
            <person name="Nusbaum C."/>
            <person name="Birren B."/>
        </authorList>
    </citation>
    <scope>NUCLEOTIDE SEQUENCE [LARGE SCALE GENOMIC DNA]</scope>
    <source>
        <strain evidence="2">CBS 10117</strain>
    </source>
</reference>
<gene>
    <name evidence="2" type="ORF">I303_03662</name>
    <name evidence="3" type="ORF">I303_103641</name>
</gene>
<evidence type="ECO:0000256" key="1">
    <source>
        <dbReference type="SAM" id="MobiDB-lite"/>
    </source>
</evidence>
<dbReference type="GeneID" id="28967361"/>
<protein>
    <submittedName>
        <fullName evidence="2">Uncharacterized protein</fullName>
    </submittedName>
</protein>
<dbReference type="EMBL" id="KI894030">
    <property type="protein sequence ID" value="OBR85947.1"/>
    <property type="molecule type" value="Genomic_DNA"/>
</dbReference>
<sequence>MLEPLDGRFEYCSLALASADEIDLTHSPCDLVDEYEDLCKFASPAKDRWRHLLELGEVEVEFGHSSLDIPSYPCSNSSNRTTEMDAGYSALGLIGVPSPTNIQSSSITCSESGSSILGSFRSFTSLSRLVLEDEQDTPLKNQDDKSESVTELELEPDLEVIPIGASPPPSFALSPQPIFRSPTISFYGDEDEHEDELEDMSDDESETGRIGCGSGNGNGRRSEFGRRRNLSFDPMSSEFDERFDSPETDFDDDMGLDVDMNDEILITPFSHERGLPLCIRQQRQGQFRQPPIRFSHNPTNGDIACVPKVQAKAKRTHWVDEQDQRQREGGEFALYPSKKGCVGLGINLNLEFSSSLIIPATPSAQPSVTPPQGLESQPLVRERGRPRSREQQGPREREKHRQQLQERRSPVDWNGFTINHLTRSNEVSRPRLPEEIDQIEYWLMSKGWSRNEKESDMILTSLLPSPI</sequence>
<evidence type="ECO:0000313" key="3">
    <source>
        <dbReference type="EMBL" id="WWC61063.1"/>
    </source>
</evidence>
<organism evidence="2">
    <name type="scientific">Kwoniella dejecticola CBS 10117</name>
    <dbReference type="NCBI Taxonomy" id="1296121"/>
    <lineage>
        <taxon>Eukaryota</taxon>
        <taxon>Fungi</taxon>
        <taxon>Dikarya</taxon>
        <taxon>Basidiomycota</taxon>
        <taxon>Agaricomycotina</taxon>
        <taxon>Tremellomycetes</taxon>
        <taxon>Tremellales</taxon>
        <taxon>Cryptococcaceae</taxon>
        <taxon>Kwoniella</taxon>
    </lineage>
</organism>
<evidence type="ECO:0000313" key="2">
    <source>
        <dbReference type="EMBL" id="OBR85947.1"/>
    </source>
</evidence>
<name>A0A1A6A7B3_9TREE</name>
<feature type="region of interest" description="Disordered" evidence="1">
    <location>
        <begin position="190"/>
        <end position="248"/>
    </location>
</feature>
<dbReference type="RefSeq" id="XP_018263789.1">
    <property type="nucleotide sequence ID" value="XM_018406981.1"/>
</dbReference>
<dbReference type="KEGG" id="kdj:28967361"/>
<reference evidence="3" key="2">
    <citation type="submission" date="2013-07" db="EMBL/GenBank/DDBJ databases">
        <authorList>
            <consortium name="The Broad Institute Genome Sequencing Platform"/>
            <person name="Cuomo C."/>
            <person name="Litvintseva A."/>
            <person name="Chen Y."/>
            <person name="Heitman J."/>
            <person name="Sun S."/>
            <person name="Springer D."/>
            <person name="Dromer F."/>
            <person name="Young S.K."/>
            <person name="Zeng Q."/>
            <person name="Gargeya S."/>
            <person name="Fitzgerald M."/>
            <person name="Abouelleil A."/>
            <person name="Alvarado L."/>
            <person name="Berlin A.M."/>
            <person name="Chapman S.B."/>
            <person name="Dewar J."/>
            <person name="Goldberg J."/>
            <person name="Griggs A."/>
            <person name="Gujja S."/>
            <person name="Hansen M."/>
            <person name="Howarth C."/>
            <person name="Imamovic A."/>
            <person name="Larimer J."/>
            <person name="McCowan C."/>
            <person name="Murphy C."/>
            <person name="Pearson M."/>
            <person name="Priest M."/>
            <person name="Roberts A."/>
            <person name="Saif S."/>
            <person name="Shea T."/>
            <person name="Sykes S."/>
            <person name="Wortman J."/>
            <person name="Nusbaum C."/>
            <person name="Birren B."/>
        </authorList>
    </citation>
    <scope>NUCLEOTIDE SEQUENCE</scope>
    <source>
        <strain evidence="3">CBS 10117</strain>
    </source>
</reference>
<keyword evidence="4" id="KW-1185">Reference proteome</keyword>
<proteinExistence type="predicted"/>
<dbReference type="Proteomes" id="UP000078595">
    <property type="component" value="Chromosome 4"/>
</dbReference>
<dbReference type="OrthoDB" id="10682713at2759"/>
<dbReference type="VEuPathDB" id="FungiDB:I303_03662"/>